<evidence type="ECO:0000256" key="4">
    <source>
        <dbReference type="SAM" id="MobiDB-lite"/>
    </source>
</evidence>
<dbReference type="SMART" id="SM00213">
    <property type="entry name" value="UBQ"/>
    <property type="match status" value="1"/>
</dbReference>
<keyword evidence="3" id="KW-0699">rRNA-binding</keyword>
<sequence length="568" mass="62763">MIVKTPWQVEEFLVHKDMFVREFKEHVARHFSSSPDQVELVYGGRILKDHKTLSQHAIHLDDNATVYAVIRSQRAVPTRQVSVAPTSAASDQKPVRSSTFARDRLRELTASLGLNTANFDEFQSQLMSKPDVMLQLLENPFIQSKLSSPGLMKELVTNNPQVQQVMQRAPEISHFFTSPEGMRLVVELAKNPAAVREIIRSPPQALGCPGSVPSGDNNSVLQDTLTEVQGLVERHLPKRPGATPRSQRSPCDCDEQPGRIRECRSSPKPWPPKTGVPKVASSGSDHSKGESNGAIRGEAGQLASAAVKSLLHQIIKHLVQNITGSPCRNTAGQPLTKSSSFSAGTALEELGGKTEPMKEDCATEGGHLFISQGSNISRANSEVREYMEVIDGLGAQLLNLTQRVEHMSKSLVSYTELDFELLKLEVQEMERLVAELKVSMGDSNLVVQQLYLETERAYQKQPTIFQNKKRVLLGDTGKEKLPRYYKNIGLGFKTPKEAIEGTYIDKKCPFTGNVSIRGRILSAVGHDFPVDDPKAADHLPTSIPEVPKLQVMFISRWSAEPHGEWGSD</sequence>
<feature type="compositionally biased region" description="Basic and acidic residues" evidence="4">
    <location>
        <begin position="256"/>
        <end position="265"/>
    </location>
</feature>
<dbReference type="Proteomes" id="UP000826234">
    <property type="component" value="Unassembled WGS sequence"/>
</dbReference>
<comment type="subcellular location">
    <subcellularLocation>
        <location evidence="1">Cytoplasm</location>
    </subcellularLocation>
</comment>
<dbReference type="InterPro" id="IPR032440">
    <property type="entry name" value="Ribosomal_uS17_N"/>
</dbReference>
<dbReference type="PROSITE" id="PS50053">
    <property type="entry name" value="UBIQUITIN_2"/>
    <property type="match status" value="1"/>
</dbReference>
<protein>
    <recommendedName>
        <fullName evidence="5">Ubiquitin-like domain-containing protein</fullName>
    </recommendedName>
</protein>
<feature type="region of interest" description="Disordered" evidence="4">
    <location>
        <begin position="234"/>
        <end position="294"/>
    </location>
</feature>
<dbReference type="SMART" id="SM00727">
    <property type="entry name" value="STI1"/>
    <property type="match status" value="2"/>
</dbReference>
<reference evidence="6 7" key="1">
    <citation type="journal article" date="2022" name="Gigascience">
        <title>A chromosome-level genome assembly and annotation of the desert horned lizard, Phrynosoma platyrhinos, provides insight into chromosomal rearrangements among reptiles.</title>
        <authorList>
            <person name="Koochekian N."/>
            <person name="Ascanio A."/>
            <person name="Farleigh K."/>
            <person name="Card D.C."/>
            <person name="Schield D.R."/>
            <person name="Castoe T.A."/>
            <person name="Jezkova T."/>
        </authorList>
    </citation>
    <scope>NUCLEOTIDE SEQUENCE [LARGE SCALE GENOMIC DNA]</scope>
    <source>
        <strain evidence="6">NK-2021</strain>
    </source>
</reference>
<name>A0ABQ7T6P7_PHRPL</name>
<dbReference type="EMBL" id="JAIPUX010001232">
    <property type="protein sequence ID" value="KAH0625329.1"/>
    <property type="molecule type" value="Genomic_DNA"/>
</dbReference>
<gene>
    <name evidence="6" type="ORF">JD844_033843</name>
</gene>
<keyword evidence="3" id="KW-0694">RNA-binding</keyword>
<proteinExistence type="predicted"/>
<keyword evidence="2" id="KW-0963">Cytoplasm</keyword>
<dbReference type="Pfam" id="PF23195">
    <property type="entry name" value="UBQLN1"/>
    <property type="match status" value="1"/>
</dbReference>
<evidence type="ECO:0000256" key="2">
    <source>
        <dbReference type="ARBA" id="ARBA00022490"/>
    </source>
</evidence>
<comment type="caution">
    <text evidence="6">The sequence shown here is derived from an EMBL/GenBank/DDBJ whole genome shotgun (WGS) entry which is preliminary data.</text>
</comment>
<evidence type="ECO:0000259" key="5">
    <source>
        <dbReference type="PROSITE" id="PS50053"/>
    </source>
</evidence>
<dbReference type="PANTHER" id="PTHR10677">
    <property type="entry name" value="UBIQUILIN"/>
    <property type="match status" value="1"/>
</dbReference>
<evidence type="ECO:0000256" key="1">
    <source>
        <dbReference type="ARBA" id="ARBA00004496"/>
    </source>
</evidence>
<evidence type="ECO:0000256" key="3">
    <source>
        <dbReference type="ARBA" id="ARBA00022730"/>
    </source>
</evidence>
<dbReference type="InterPro" id="IPR015496">
    <property type="entry name" value="Ubiquilin"/>
</dbReference>
<accession>A0ABQ7T6P7</accession>
<dbReference type="SUPFAM" id="SSF54236">
    <property type="entry name" value="Ubiquitin-like"/>
    <property type="match status" value="1"/>
</dbReference>
<dbReference type="Pfam" id="PF00240">
    <property type="entry name" value="ubiquitin"/>
    <property type="match status" value="1"/>
</dbReference>
<dbReference type="PANTHER" id="PTHR10677:SF16">
    <property type="entry name" value="UBIQUILIN-1"/>
    <property type="match status" value="1"/>
</dbReference>
<keyword evidence="7" id="KW-1185">Reference proteome</keyword>
<dbReference type="Pfam" id="PF16205">
    <property type="entry name" value="Ribosomal_S17_N"/>
    <property type="match status" value="1"/>
</dbReference>
<evidence type="ECO:0000313" key="6">
    <source>
        <dbReference type="EMBL" id="KAH0625329.1"/>
    </source>
</evidence>
<dbReference type="Gene3D" id="3.10.20.90">
    <property type="entry name" value="Phosphatidylinositol 3-kinase Catalytic Subunit, Chain A, domain 1"/>
    <property type="match status" value="1"/>
</dbReference>
<dbReference type="Gene3D" id="2.40.50.1000">
    <property type="match status" value="1"/>
</dbReference>
<dbReference type="InterPro" id="IPR029071">
    <property type="entry name" value="Ubiquitin-like_domsf"/>
</dbReference>
<feature type="domain" description="Ubiquitin-like" evidence="5">
    <location>
        <begin position="1"/>
        <end position="75"/>
    </location>
</feature>
<dbReference type="InterPro" id="IPR000626">
    <property type="entry name" value="Ubiquitin-like_dom"/>
</dbReference>
<dbReference type="Gene3D" id="1.10.260.100">
    <property type="match status" value="1"/>
</dbReference>
<organism evidence="6 7">
    <name type="scientific">Phrynosoma platyrhinos</name>
    <name type="common">Desert horned lizard</name>
    <dbReference type="NCBI Taxonomy" id="52577"/>
    <lineage>
        <taxon>Eukaryota</taxon>
        <taxon>Metazoa</taxon>
        <taxon>Chordata</taxon>
        <taxon>Craniata</taxon>
        <taxon>Vertebrata</taxon>
        <taxon>Euteleostomi</taxon>
        <taxon>Lepidosauria</taxon>
        <taxon>Squamata</taxon>
        <taxon>Bifurcata</taxon>
        <taxon>Unidentata</taxon>
        <taxon>Episquamata</taxon>
        <taxon>Toxicofera</taxon>
        <taxon>Iguania</taxon>
        <taxon>Phrynosomatidae</taxon>
        <taxon>Phrynosomatinae</taxon>
        <taxon>Phrynosoma</taxon>
    </lineage>
</organism>
<evidence type="ECO:0000313" key="7">
    <source>
        <dbReference type="Proteomes" id="UP000826234"/>
    </source>
</evidence>
<dbReference type="InterPro" id="IPR006636">
    <property type="entry name" value="STI1_HS-bd"/>
</dbReference>